<reference evidence="5 6" key="1">
    <citation type="submission" date="2017-02" db="EMBL/GenBank/DDBJ databases">
        <title>Paraburkholderia sophoroidis sp. nov. and Paraburkholderia steynii sp. nov. rhizobial symbionts of the fynbos legume Hypocalyptus sophoroides.</title>
        <authorList>
            <person name="Steenkamp E.T."/>
            <person name="Beukes C.W."/>
            <person name="Van Zyl E."/>
            <person name="Avontuur J."/>
            <person name="Chan W.Y."/>
            <person name="Hassen A."/>
            <person name="Palmer M."/>
            <person name="Mthombeni L."/>
            <person name="Phalane F."/>
            <person name="Sereme K."/>
            <person name="Venter S.N."/>
        </authorList>
    </citation>
    <scope>NUCLEOTIDE SEQUENCE [LARGE SCALE GENOMIC DNA]</scope>
    <source>
        <strain evidence="5 6">HC1.1ba</strain>
    </source>
</reference>
<evidence type="ECO:0000313" key="5">
    <source>
        <dbReference type="EMBL" id="TCG08826.1"/>
    </source>
</evidence>
<proteinExistence type="inferred from homology"/>
<protein>
    <recommendedName>
        <fullName evidence="4">Type I restriction modification DNA specificity domain-containing protein</fullName>
    </recommendedName>
</protein>
<evidence type="ECO:0000256" key="3">
    <source>
        <dbReference type="ARBA" id="ARBA00023125"/>
    </source>
</evidence>
<dbReference type="Proteomes" id="UP000294200">
    <property type="component" value="Unassembled WGS sequence"/>
</dbReference>
<organism evidence="5 6">
    <name type="scientific">Paraburkholderia steynii</name>
    <dbReference type="NCBI Taxonomy" id="1245441"/>
    <lineage>
        <taxon>Bacteria</taxon>
        <taxon>Pseudomonadati</taxon>
        <taxon>Pseudomonadota</taxon>
        <taxon>Betaproteobacteria</taxon>
        <taxon>Burkholderiales</taxon>
        <taxon>Burkholderiaceae</taxon>
        <taxon>Paraburkholderia</taxon>
    </lineage>
</organism>
<dbReference type="InterPro" id="IPR044946">
    <property type="entry name" value="Restrct_endonuc_typeI_TRD_sf"/>
</dbReference>
<comment type="similarity">
    <text evidence="1">Belongs to the type-I restriction system S methylase family.</text>
</comment>
<evidence type="ECO:0000256" key="2">
    <source>
        <dbReference type="ARBA" id="ARBA00022747"/>
    </source>
</evidence>
<feature type="domain" description="Type I restriction modification DNA specificity" evidence="4">
    <location>
        <begin position="83"/>
        <end position="262"/>
    </location>
</feature>
<dbReference type="CDD" id="cd17523">
    <property type="entry name" value="RMtype1_S_StySPI-TRD2-CR2_like"/>
    <property type="match status" value="1"/>
</dbReference>
<dbReference type="SUPFAM" id="SSF116734">
    <property type="entry name" value="DNA methylase specificity domain"/>
    <property type="match status" value="2"/>
</dbReference>
<dbReference type="GO" id="GO:0003677">
    <property type="term" value="F:DNA binding"/>
    <property type="evidence" value="ECO:0007669"/>
    <property type="project" value="UniProtKB-KW"/>
</dbReference>
<dbReference type="CDD" id="cd17256">
    <property type="entry name" value="RMtype1_S_EcoJA65PI-TRD1-CR1_like"/>
    <property type="match status" value="1"/>
</dbReference>
<dbReference type="PANTHER" id="PTHR43140:SF1">
    <property type="entry name" value="TYPE I RESTRICTION ENZYME ECOKI SPECIFICITY SUBUNIT"/>
    <property type="match status" value="1"/>
</dbReference>
<evidence type="ECO:0000313" key="6">
    <source>
        <dbReference type="Proteomes" id="UP000294200"/>
    </source>
</evidence>
<dbReference type="Gene3D" id="3.90.220.20">
    <property type="entry name" value="DNA methylase specificity domains"/>
    <property type="match status" value="2"/>
</dbReference>
<sequence>MNLMDGFELLAKAPGGVARLRELIMALAFQGKLVPQDSKEEAASELLRQIQREKDRLISDGKIKREKPLPGITDEEKPYDLPDTWEWVRLNDLLPEFQNGASSRGDKDGIPTTVLRLADIKDGRISLNDTREIAIAARDVDKYNLATADILAIRVNGSADLVGRFILNDMDVSAIYCDHFIRIRVNGMWISPAYLAMVGDSGLIRNAVSSLFITTAGQKTVNQGHIGSLIIPLPPLDEQRRIVAKVDELMRLCDELENSGRLEAEQHARLTATLFDALAASESSHALAENWSRVAEHFDLLLDRPEAVDALEQIILHLAVRGLLVPQDATDDPVESLLEQGRTRKEELVAEGKAKREKSMPAIEEHETPFALPAGWKWIRLGQLLSKLGAGSTPLGGKDVYVPCGVKFLRSQNVWNEGLRLEGVAFITPETHARMAGTVVLPDDILFNITGASIGRCAVVPGEFDEANVSQHVAIVRPLVNDITSYLHLVLISPHVQQTVMDVQVGVSREGLSMSKLSHFVVPLPPLAEQSRIVARVEKLHHLCASLREHLTARQTYQARFAEALVEQVASAASLAAKTDDLAAAA</sequence>
<dbReference type="InterPro" id="IPR051212">
    <property type="entry name" value="Type-I_RE_S_subunit"/>
</dbReference>
<dbReference type="PANTHER" id="PTHR43140">
    <property type="entry name" value="TYPE-1 RESTRICTION ENZYME ECOKI SPECIFICITY PROTEIN"/>
    <property type="match status" value="1"/>
</dbReference>
<gene>
    <name evidence="5" type="ORF">BZM27_09245</name>
</gene>
<keyword evidence="2" id="KW-0680">Restriction system</keyword>
<dbReference type="GO" id="GO:0009307">
    <property type="term" value="P:DNA restriction-modification system"/>
    <property type="evidence" value="ECO:0007669"/>
    <property type="project" value="UniProtKB-KW"/>
</dbReference>
<name>A0A4R0XEE9_9BURK</name>
<accession>A0A4R0XEE9</accession>
<dbReference type="Pfam" id="PF01420">
    <property type="entry name" value="Methylase_S"/>
    <property type="match status" value="2"/>
</dbReference>
<comment type="caution">
    <text evidence="5">The sequence shown here is derived from an EMBL/GenBank/DDBJ whole genome shotgun (WGS) entry which is preliminary data.</text>
</comment>
<dbReference type="InterPro" id="IPR000055">
    <property type="entry name" value="Restrct_endonuc_typeI_TRD"/>
</dbReference>
<dbReference type="EMBL" id="MWML01000024">
    <property type="protein sequence ID" value="TCG08826.1"/>
    <property type="molecule type" value="Genomic_DNA"/>
</dbReference>
<dbReference type="AlphaFoldDB" id="A0A4R0XEE9"/>
<evidence type="ECO:0000259" key="4">
    <source>
        <dbReference type="Pfam" id="PF01420"/>
    </source>
</evidence>
<evidence type="ECO:0000256" key="1">
    <source>
        <dbReference type="ARBA" id="ARBA00010923"/>
    </source>
</evidence>
<keyword evidence="6" id="KW-1185">Reference proteome</keyword>
<feature type="domain" description="Type I restriction modification DNA specificity" evidence="4">
    <location>
        <begin position="375"/>
        <end position="549"/>
    </location>
</feature>
<keyword evidence="3" id="KW-0238">DNA-binding</keyword>